<feature type="compositionally biased region" description="Low complexity" evidence="5">
    <location>
        <begin position="36"/>
        <end position="64"/>
    </location>
</feature>
<feature type="region of interest" description="Disordered" evidence="5">
    <location>
        <begin position="369"/>
        <end position="411"/>
    </location>
</feature>
<evidence type="ECO:0000256" key="5">
    <source>
        <dbReference type="SAM" id="MobiDB-lite"/>
    </source>
</evidence>
<evidence type="ECO:0000313" key="6">
    <source>
        <dbReference type="EMBL" id="EFJ46038.1"/>
    </source>
</evidence>
<dbReference type="GO" id="GO:0045503">
    <property type="term" value="F:dynein light chain binding"/>
    <property type="evidence" value="ECO:0007669"/>
    <property type="project" value="TreeGrafter"/>
</dbReference>
<dbReference type="GO" id="GO:0036159">
    <property type="term" value="P:inner dynein arm assembly"/>
    <property type="evidence" value="ECO:0007669"/>
    <property type="project" value="TreeGrafter"/>
</dbReference>
<reference evidence="6 7" key="1">
    <citation type="journal article" date="2010" name="Science">
        <title>Genomic analysis of organismal complexity in the multicellular green alga Volvox carteri.</title>
        <authorList>
            <person name="Prochnik S.E."/>
            <person name="Umen J."/>
            <person name="Nedelcu A.M."/>
            <person name="Hallmann A."/>
            <person name="Miller S.M."/>
            <person name="Nishii I."/>
            <person name="Ferris P."/>
            <person name="Kuo A."/>
            <person name="Mitros T."/>
            <person name="Fritz-Laylin L.K."/>
            <person name="Hellsten U."/>
            <person name="Chapman J."/>
            <person name="Simakov O."/>
            <person name="Rensing S.A."/>
            <person name="Terry A."/>
            <person name="Pangilinan J."/>
            <person name="Kapitonov V."/>
            <person name="Jurka J."/>
            <person name="Salamov A."/>
            <person name="Shapiro H."/>
            <person name="Schmutz J."/>
            <person name="Grimwood J."/>
            <person name="Lindquist E."/>
            <person name="Lucas S."/>
            <person name="Grigoriev I.V."/>
            <person name="Schmitt R."/>
            <person name="Kirk D."/>
            <person name="Rokhsar D.S."/>
        </authorList>
    </citation>
    <scope>NUCLEOTIDE SEQUENCE [LARGE SCALE GENOMIC DNA]</scope>
    <source>
        <strain evidence="7">f. Nagariensis / Eve</strain>
    </source>
</reference>
<keyword evidence="4" id="KW-0677">Repeat</keyword>
<dbReference type="PANTHER" id="PTHR12442">
    <property type="entry name" value="DYNEIN INTERMEDIATE CHAIN"/>
    <property type="match status" value="1"/>
</dbReference>
<dbReference type="GeneID" id="9627594"/>
<proteinExistence type="predicted"/>
<comment type="subcellular location">
    <subcellularLocation>
        <location evidence="1">Cytoplasm</location>
    </subcellularLocation>
</comment>
<feature type="compositionally biased region" description="Basic and acidic residues" evidence="5">
    <location>
        <begin position="392"/>
        <end position="402"/>
    </location>
</feature>
<dbReference type="InterPro" id="IPR050687">
    <property type="entry name" value="Dynein_IC"/>
</dbReference>
<sequence length="1059" mass="112894">MGDEASAGPPPVNRNAEEGEVPVAQEATVAAAEDQSGAAATEVAAVDGAAPAADAESGTGNAEADGGGDAAGTGAEGEADPAAGDGSPGADGAEGQPLEASAEGAAADGVTDEAAVPAPPPPPVELEPLPEDYVPVKDLPPLPEAFARNEEGKPIPLHGVESLFLTGTTIELVGLSGLGPGHIMGEVTKEVLLGDIQFRGAISDFHALKARIQAADYDPLLIRIIEDDLYGDGNNFEIALAKEAGETWRAVVEEAERRSKLLELEAAHAAAERAKPRSKRARKVNPWQSMGSELDIEEASVRPRREPIRLVVQRKRREFHQSGIKLADKDAHELWNSSQMECRPFKDPNFDMRRMEQDVGVQAVAPLRDASTQSRGAIPPRPAATQTQALDMDEKGKRETLQRPRGSPGSVADFLERVRDQCEVALVQNEITNIFRDDLAALNDEADGGGGGSRKETLVSEAQSFTHLTYSKNKVVSAIQWLPHRKGVVAVACTEAQSHAERVSRMGRTAPAHILLWNFRDPIHPELVLQSPWEVFAFQFNPLQPDLLTGGCYNGQVVMWDLSTEVDRLGRKTAGGAAATTGGAIKGGADGAPKAATDLTPPPSAAATAAVGGGGAGAAGGVGSSGAGDAGAGSAADGDAHIPVVKHRFMTDTQFSHHQVVTDLQWLPGVEISHRGKVTKLGEGSKECNFFATIAADGKVLFWDVRVEKLLKKGKKADDLLDLVWKPIHSVHLISLIGMDLGGTRLAFDFRRLEQGMFFAGSFDGELVYADFIKPEGEENPDYAKSCLQAHVGPVIALERSPFFEDIVLTCGDWQWQLWQEGSSTPLFQSGYAQDYYTAACWSPTRPAVLYLADQSGSLEVWDLLDRSHEPSIRVTLAATPIMSLAFNPMPAAASAAQQAAQQLLAVGDATGVLRIMELPRNLRRPVHNEKKLMGTWLERQQLRLADVGARQPTRAAARKEAEERKKEAEAAALAEAAAREAAAKDAAAAAAVGLPPSTADRKDRKGQHLAEFDEKAEQEYLKLEARFKAQLGQPSGGACVWCDVRESFHSAGQSVLPG</sequence>
<dbReference type="KEGG" id="vcn:VOLCADRAFT_105684"/>
<dbReference type="GO" id="GO:0045504">
    <property type="term" value="F:dynein heavy chain binding"/>
    <property type="evidence" value="ECO:0007669"/>
    <property type="project" value="TreeGrafter"/>
</dbReference>
<organism evidence="7">
    <name type="scientific">Volvox carteri f. nagariensis</name>
    <dbReference type="NCBI Taxonomy" id="3068"/>
    <lineage>
        <taxon>Eukaryota</taxon>
        <taxon>Viridiplantae</taxon>
        <taxon>Chlorophyta</taxon>
        <taxon>core chlorophytes</taxon>
        <taxon>Chlorophyceae</taxon>
        <taxon>CS clade</taxon>
        <taxon>Chlamydomonadales</taxon>
        <taxon>Volvocaceae</taxon>
        <taxon>Volvox</taxon>
    </lineage>
</organism>
<accession>D8U2C3</accession>
<dbReference type="InterPro" id="IPR015943">
    <property type="entry name" value="WD40/YVTN_repeat-like_dom_sf"/>
</dbReference>
<dbReference type="AlphaFoldDB" id="D8U2C3"/>
<dbReference type="STRING" id="3068.D8U2C3"/>
<dbReference type="InterPro" id="IPR036322">
    <property type="entry name" value="WD40_repeat_dom_sf"/>
</dbReference>
<dbReference type="InterPro" id="IPR001680">
    <property type="entry name" value="WD40_rpt"/>
</dbReference>
<feature type="compositionally biased region" description="Low complexity" evidence="5">
    <location>
        <begin position="80"/>
        <end position="95"/>
    </location>
</feature>
<dbReference type="FunFam" id="2.130.10.10:FF:002389">
    <property type="entry name" value="Flagellar inner dynein arm I1 intermediate chain IC140"/>
    <property type="match status" value="1"/>
</dbReference>
<name>D8U2C3_VOLCA</name>
<evidence type="ECO:0000256" key="2">
    <source>
        <dbReference type="ARBA" id="ARBA00022490"/>
    </source>
</evidence>
<dbReference type="InParanoid" id="D8U2C3"/>
<dbReference type="SUPFAM" id="SSF50978">
    <property type="entry name" value="WD40 repeat-like"/>
    <property type="match status" value="1"/>
</dbReference>
<feature type="region of interest" description="Disordered" evidence="5">
    <location>
        <begin position="1"/>
        <end position="137"/>
    </location>
</feature>
<protein>
    <submittedName>
        <fullName evidence="6">Uncharacterized protein</fullName>
    </submittedName>
</protein>
<dbReference type="PANTHER" id="PTHR12442:SF5">
    <property type="entry name" value="DYNEIN AXONEMAL INTERMEDIATE CHAIN 3"/>
    <property type="match status" value="1"/>
</dbReference>
<feature type="region of interest" description="Disordered" evidence="5">
    <location>
        <begin position="575"/>
        <end position="613"/>
    </location>
</feature>
<dbReference type="Gene3D" id="2.130.10.10">
    <property type="entry name" value="YVTN repeat-like/Quinoprotein amine dehydrogenase"/>
    <property type="match status" value="2"/>
</dbReference>
<evidence type="ECO:0000256" key="3">
    <source>
        <dbReference type="ARBA" id="ARBA00022574"/>
    </source>
</evidence>
<evidence type="ECO:0000313" key="7">
    <source>
        <dbReference type="Proteomes" id="UP000001058"/>
    </source>
</evidence>
<dbReference type="SMART" id="SM00320">
    <property type="entry name" value="WD40"/>
    <property type="match status" value="4"/>
</dbReference>
<dbReference type="eggNOG" id="KOG1587">
    <property type="taxonomic scope" value="Eukaryota"/>
</dbReference>
<dbReference type="Proteomes" id="UP000001058">
    <property type="component" value="Unassembled WGS sequence"/>
</dbReference>
<gene>
    <name evidence="6" type="ORF">VOLCADRAFT_105684</name>
</gene>
<feature type="compositionally biased region" description="Gly residues" evidence="5">
    <location>
        <begin position="65"/>
        <end position="75"/>
    </location>
</feature>
<evidence type="ECO:0000256" key="4">
    <source>
        <dbReference type="ARBA" id="ARBA00022737"/>
    </source>
</evidence>
<dbReference type="RefSeq" id="XP_002952788.1">
    <property type="nucleotide sequence ID" value="XM_002952742.1"/>
</dbReference>
<evidence type="ECO:0000256" key="1">
    <source>
        <dbReference type="ARBA" id="ARBA00004496"/>
    </source>
</evidence>
<keyword evidence="3" id="KW-0853">WD repeat</keyword>
<dbReference type="GO" id="GO:0060294">
    <property type="term" value="P:cilium movement involved in cell motility"/>
    <property type="evidence" value="ECO:0007669"/>
    <property type="project" value="TreeGrafter"/>
</dbReference>
<keyword evidence="7" id="KW-1185">Reference proteome</keyword>
<dbReference type="EMBL" id="GL378353">
    <property type="protein sequence ID" value="EFJ46038.1"/>
    <property type="molecule type" value="Genomic_DNA"/>
</dbReference>
<keyword evidence="2" id="KW-0963">Cytoplasm</keyword>
<dbReference type="OrthoDB" id="366230at2759"/>
<dbReference type="GO" id="GO:0036156">
    <property type="term" value="C:inner dynein arm"/>
    <property type="evidence" value="ECO:0007669"/>
    <property type="project" value="TreeGrafter"/>
</dbReference>